<evidence type="ECO:0000256" key="2">
    <source>
        <dbReference type="ARBA" id="ARBA00022737"/>
    </source>
</evidence>
<dbReference type="InterPro" id="IPR001680">
    <property type="entry name" value="WD40_rpt"/>
</dbReference>
<evidence type="ECO:0000313" key="6">
    <source>
        <dbReference type="EMBL" id="GMN49999.1"/>
    </source>
</evidence>
<dbReference type="EMBL" id="BTGU01000032">
    <property type="protein sequence ID" value="GMN49999.1"/>
    <property type="molecule type" value="Genomic_DNA"/>
</dbReference>
<accession>A0AA88ACH9</accession>
<dbReference type="PANTHER" id="PTHR44083:SF48">
    <property type="entry name" value="TOPLESS-RELATED PROTEIN 4"/>
    <property type="match status" value="1"/>
</dbReference>
<dbReference type="InterPro" id="IPR027728">
    <property type="entry name" value="Topless_fam"/>
</dbReference>
<reference evidence="6" key="1">
    <citation type="submission" date="2023-07" db="EMBL/GenBank/DDBJ databases">
        <title>draft genome sequence of fig (Ficus carica).</title>
        <authorList>
            <person name="Takahashi T."/>
            <person name="Nishimura K."/>
        </authorList>
    </citation>
    <scope>NUCLEOTIDE SEQUENCE</scope>
</reference>
<dbReference type="SUPFAM" id="SSF50978">
    <property type="entry name" value="WD40 repeat-like"/>
    <property type="match status" value="1"/>
</dbReference>
<proteinExistence type="predicted"/>
<sequence length="945" mass="105024">MAAMVATVANLDHSSRYIEEFQREYARKKEQEMAKTMANNEPSSMEEQLELDMAKALSMENPSHDVEEQSGETNEEPPLKNLKLKKDSEVDFDWKQFEAHVTNGEWDEAEKYLSGFLTIDKDETSLSIFFDIRQLKYIEAVDRKDYSNAVEILNKDLKFFAVYNQNLFTELTLLLTLKNFRDNEKLSNFGDTESSRANLLKALKSKLENYDFFRSKHESCDSDNSKLTTPVNQSCSDNSMANPLGGPGGSCARIPARTSITIRTMVSEKRNHIASYSIPNPLKGSTTTIPATASPGIIRDSNDFASNYMPDVLTSFNTTLPARASPGIIGNWKDFASNYIPDLLTSYNPTIPALVPPVMPTHDRNPITSASFRTPTLMSFNPTIPALASRMTHVRGFMPGPYSVPNQVASSQPWARNSPAVKVLENSHCQWIIETQFLNHQLSYKNSPGQWKRYRIKDLACFLVYVEDLVLLGDIDCVNFIQFAFTICLRREEGKRLILVNDSTANTLPHMHADDLPQTAIVTFYHGSKVQSLDFHPVKQTLLLVGTANGDISMWEMGGTEWLVCQPFKIWDIGACSLSVQASFANDSTAVVNRVIWSPEGDFFGNAQEYFNNLSIFFFDGVAYSRHLVHIYSYNGDDLEKHTEIDAHFGNVYDISFSNKSTSLCVITCGEDKAIRMWMSDGGNRFSLVYDCVGHNAPVYSLCPCEDEKKYLFSVDTTGKINAWIYGTKLFTCNACPSWGRMACSADGRRLFFCGTDSSGDSFLVELDHREGGDVKHMYKGLRRRSTDVVQFDTANNRILAAGDEFQVKFWSLDSVKQLSYTYAAGGLPSCPCVRFNKGGTLLAVSTVENGVKVLANADGLKLLRSMEKCPVPYMKTLPIDDIAAEFATATDDEVVGGSLGFSSVQGQESSGFSSFGGSAGWFSNVEGSQSPGDSSGDSVEQPTC</sequence>
<dbReference type="PANTHER" id="PTHR44083">
    <property type="entry name" value="TOPLESS-RELATED PROTEIN 1-RELATED"/>
    <property type="match status" value="1"/>
</dbReference>
<keyword evidence="7" id="KW-1185">Reference proteome</keyword>
<dbReference type="InterPro" id="IPR006595">
    <property type="entry name" value="CTLH_C"/>
</dbReference>
<feature type="domain" description="CTLH" evidence="5">
    <location>
        <begin position="95"/>
        <end position="148"/>
    </location>
</feature>
<feature type="compositionally biased region" description="Low complexity" evidence="4">
    <location>
        <begin position="924"/>
        <end position="939"/>
    </location>
</feature>
<evidence type="ECO:0000256" key="3">
    <source>
        <dbReference type="PROSITE-ProRule" id="PRU00221"/>
    </source>
</evidence>
<dbReference type="GO" id="GO:0006355">
    <property type="term" value="P:regulation of DNA-templated transcription"/>
    <property type="evidence" value="ECO:0007669"/>
    <property type="project" value="InterPro"/>
</dbReference>
<keyword evidence="2" id="KW-0677">Repeat</keyword>
<gene>
    <name evidence="6" type="ORF">TIFTF001_019159</name>
</gene>
<dbReference type="PROSITE" id="PS50082">
    <property type="entry name" value="WD_REPEATS_2"/>
    <property type="match status" value="1"/>
</dbReference>
<organism evidence="6 7">
    <name type="scientific">Ficus carica</name>
    <name type="common">Common fig</name>
    <dbReference type="NCBI Taxonomy" id="3494"/>
    <lineage>
        <taxon>Eukaryota</taxon>
        <taxon>Viridiplantae</taxon>
        <taxon>Streptophyta</taxon>
        <taxon>Embryophyta</taxon>
        <taxon>Tracheophyta</taxon>
        <taxon>Spermatophyta</taxon>
        <taxon>Magnoliopsida</taxon>
        <taxon>eudicotyledons</taxon>
        <taxon>Gunneridae</taxon>
        <taxon>Pentapetalae</taxon>
        <taxon>rosids</taxon>
        <taxon>fabids</taxon>
        <taxon>Rosales</taxon>
        <taxon>Moraceae</taxon>
        <taxon>Ficeae</taxon>
        <taxon>Ficus</taxon>
    </lineage>
</organism>
<dbReference type="SMART" id="SM00668">
    <property type="entry name" value="CTLH"/>
    <property type="match status" value="1"/>
</dbReference>
<dbReference type="SMART" id="SM00320">
    <property type="entry name" value="WD40"/>
    <property type="match status" value="4"/>
</dbReference>
<dbReference type="InterPro" id="IPR054080">
    <property type="entry name" value="TPR1-like_2nd"/>
</dbReference>
<feature type="repeat" description="WD" evidence="3">
    <location>
        <begin position="645"/>
        <end position="678"/>
    </location>
</feature>
<evidence type="ECO:0000259" key="5">
    <source>
        <dbReference type="PROSITE" id="PS50897"/>
    </source>
</evidence>
<evidence type="ECO:0000256" key="1">
    <source>
        <dbReference type="ARBA" id="ARBA00022574"/>
    </source>
</evidence>
<feature type="region of interest" description="Disordered" evidence="4">
    <location>
        <begin position="60"/>
        <end position="79"/>
    </location>
</feature>
<comment type="caution">
    <text evidence="6">The sequence shown here is derived from an EMBL/GenBank/DDBJ whole genome shotgun (WGS) entry which is preliminary data.</text>
</comment>
<name>A0AA88ACH9_FICCA</name>
<protein>
    <recommendedName>
        <fullName evidence="5">CTLH domain-containing protein</fullName>
    </recommendedName>
</protein>
<dbReference type="PROSITE" id="PS50897">
    <property type="entry name" value="CTLH"/>
    <property type="match status" value="1"/>
</dbReference>
<dbReference type="InterPro" id="IPR036322">
    <property type="entry name" value="WD40_repeat_dom_sf"/>
</dbReference>
<feature type="compositionally biased region" description="Polar residues" evidence="4">
    <location>
        <begin position="37"/>
        <end position="46"/>
    </location>
</feature>
<evidence type="ECO:0000256" key="4">
    <source>
        <dbReference type="SAM" id="MobiDB-lite"/>
    </source>
</evidence>
<dbReference type="Pfam" id="PF00400">
    <property type="entry name" value="WD40"/>
    <property type="match status" value="1"/>
</dbReference>
<dbReference type="Gene3D" id="2.130.10.10">
    <property type="entry name" value="YVTN repeat-like/Quinoprotein amine dehydrogenase"/>
    <property type="match status" value="1"/>
</dbReference>
<evidence type="ECO:0000313" key="7">
    <source>
        <dbReference type="Proteomes" id="UP001187192"/>
    </source>
</evidence>
<dbReference type="InterPro" id="IPR015943">
    <property type="entry name" value="WD40/YVTN_repeat-like_dom_sf"/>
</dbReference>
<dbReference type="Proteomes" id="UP001187192">
    <property type="component" value="Unassembled WGS sequence"/>
</dbReference>
<dbReference type="Pfam" id="PF21889">
    <property type="entry name" value="TPR1-like_2nd"/>
    <property type="match status" value="1"/>
</dbReference>
<dbReference type="AlphaFoldDB" id="A0AA88ACH9"/>
<feature type="region of interest" description="Disordered" evidence="4">
    <location>
        <begin position="31"/>
        <end position="55"/>
    </location>
</feature>
<feature type="region of interest" description="Disordered" evidence="4">
    <location>
        <begin position="924"/>
        <end position="945"/>
    </location>
</feature>
<keyword evidence="1 3" id="KW-0853">WD repeat</keyword>